<dbReference type="GO" id="GO:0005829">
    <property type="term" value="C:cytosol"/>
    <property type="evidence" value="ECO:0007669"/>
    <property type="project" value="TreeGrafter"/>
</dbReference>
<dbReference type="PRINTS" id="PR00369">
    <property type="entry name" value="FLAVODOXIN"/>
</dbReference>
<evidence type="ECO:0000256" key="1">
    <source>
        <dbReference type="ARBA" id="ARBA00001917"/>
    </source>
</evidence>
<dbReference type="PANTHER" id="PTHR19384">
    <property type="entry name" value="NITRIC OXIDE SYNTHASE-RELATED"/>
    <property type="match status" value="1"/>
</dbReference>
<dbReference type="Gene3D" id="3.40.50.360">
    <property type="match status" value="1"/>
</dbReference>
<dbReference type="GO" id="GO:0050660">
    <property type="term" value="F:flavin adenine dinucleotide binding"/>
    <property type="evidence" value="ECO:0007669"/>
    <property type="project" value="TreeGrafter"/>
</dbReference>
<dbReference type="SUPFAM" id="SSF63380">
    <property type="entry name" value="Riboflavin synthase domain-like"/>
    <property type="match status" value="1"/>
</dbReference>
<proteinExistence type="predicted"/>
<dbReference type="PROSITE" id="PS50902">
    <property type="entry name" value="FLAVODOXIN_LIKE"/>
    <property type="match status" value="1"/>
</dbReference>
<dbReference type="FunFam" id="3.40.50.360:FF:000036">
    <property type="entry name" value="NADPH--cytochrome P450 reductase"/>
    <property type="match status" value="1"/>
</dbReference>
<dbReference type="SUPFAM" id="SSF52218">
    <property type="entry name" value="Flavoproteins"/>
    <property type="match status" value="1"/>
</dbReference>
<name>A0A9P5HFQ1_9HYPO</name>
<dbReference type="InterPro" id="IPR003097">
    <property type="entry name" value="CysJ-like_FAD-binding"/>
</dbReference>
<dbReference type="AlphaFoldDB" id="A0A9P5HFQ1"/>
<evidence type="ECO:0000256" key="7">
    <source>
        <dbReference type="ARBA" id="ARBA00023002"/>
    </source>
</evidence>
<evidence type="ECO:0000256" key="4">
    <source>
        <dbReference type="ARBA" id="ARBA00022643"/>
    </source>
</evidence>
<keyword evidence="10" id="KW-1185">Reference proteome</keyword>
<dbReference type="InterPro" id="IPR029039">
    <property type="entry name" value="Flavoprotein-like_sf"/>
</dbReference>
<dbReference type="EMBL" id="JAANBB010000014">
    <property type="protein sequence ID" value="KAF7556153.1"/>
    <property type="molecule type" value="Genomic_DNA"/>
</dbReference>
<dbReference type="PANTHER" id="PTHR19384:SF108">
    <property type="entry name" value="NADPH--CYTOCHROME P450 REDUCTASE"/>
    <property type="match status" value="1"/>
</dbReference>
<keyword evidence="6" id="KW-0521">NADP</keyword>
<evidence type="ECO:0000256" key="2">
    <source>
        <dbReference type="ARBA" id="ARBA00001974"/>
    </source>
</evidence>
<dbReference type="Gene3D" id="1.20.990.10">
    <property type="entry name" value="NADPH-cytochrome p450 Reductase, Chain A, domain 3"/>
    <property type="match status" value="1"/>
</dbReference>
<protein>
    <recommendedName>
        <fullName evidence="8">Flavodoxin-like domain-containing protein</fullName>
    </recommendedName>
</protein>
<dbReference type="InterPro" id="IPR001094">
    <property type="entry name" value="Flavdoxin-like"/>
</dbReference>
<dbReference type="GO" id="GO:0003958">
    <property type="term" value="F:NADPH-hemoprotein reductase activity"/>
    <property type="evidence" value="ECO:0007669"/>
    <property type="project" value="TreeGrafter"/>
</dbReference>
<dbReference type="InterPro" id="IPR023173">
    <property type="entry name" value="NADPH_Cyt_P450_Rdtase_alpha"/>
</dbReference>
<evidence type="ECO:0000259" key="8">
    <source>
        <dbReference type="PROSITE" id="PS50902"/>
    </source>
</evidence>
<gene>
    <name evidence="9" type="ORF">G7Z17_g1633</name>
</gene>
<sequence length="451" mass="49410">MISLSPDAFNVAEALKTASPQSVGDVAALLALAASSAVVFYKPWARPGPYRHLFFEKPQLKNGDSQGRHKKSRNIATLLEESNKDAVIFWGSQSGTAEALAARLARDCRLRFGLQAIAADLSDYDADTIASIPASKPVVFIISTFGEGDPPDNAADLWKYLQSKTRQPLANLQYAALGLGNSNYQHYNRVIDVVTTALDSAGARMILPLTKADDAEGSTEAQFVQWKDSVLQALKDKLKLEEREPVYLPGLRVDRDESLDIIDLHMGAPAQKRVASTSPAVSLPIHNAHELFHNSTRNCIHMDFDLSEVPGMSYKTGDHLAVWPVNPDDEVDRLLRVLGLTSSRSIPLSIKSLDSTIKVPVPTPTTPEVLFRHYLEICAVVPRDTIEALAQFAPSPSVKSFLDTLVKDKAKHAEFSEANYLTFGRLLELSIKLQGMPEDGAWAAASYPHEL</sequence>
<dbReference type="GO" id="GO:0010181">
    <property type="term" value="F:FMN binding"/>
    <property type="evidence" value="ECO:0007669"/>
    <property type="project" value="InterPro"/>
</dbReference>
<keyword evidence="5" id="KW-0274">FAD</keyword>
<evidence type="ECO:0000256" key="3">
    <source>
        <dbReference type="ARBA" id="ARBA00022630"/>
    </source>
</evidence>
<dbReference type="Pfam" id="PF00258">
    <property type="entry name" value="Flavodoxin_1"/>
    <property type="match status" value="1"/>
</dbReference>
<reference evidence="9" key="1">
    <citation type="submission" date="2020-03" db="EMBL/GenBank/DDBJ databases">
        <title>Draft Genome Sequence of Cylindrodendrum hubeiense.</title>
        <authorList>
            <person name="Buettner E."/>
            <person name="Kellner H."/>
        </authorList>
    </citation>
    <scope>NUCLEOTIDE SEQUENCE</scope>
    <source>
        <strain evidence="9">IHI 201604</strain>
    </source>
</reference>
<keyword evidence="4" id="KW-0288">FMN</keyword>
<dbReference type="Proteomes" id="UP000722485">
    <property type="component" value="Unassembled WGS sequence"/>
</dbReference>
<evidence type="ECO:0000256" key="5">
    <source>
        <dbReference type="ARBA" id="ARBA00022827"/>
    </source>
</evidence>
<dbReference type="OrthoDB" id="5136025at2759"/>
<comment type="caution">
    <text evidence="9">The sequence shown here is derived from an EMBL/GenBank/DDBJ whole genome shotgun (WGS) entry which is preliminary data.</text>
</comment>
<dbReference type="InterPro" id="IPR008254">
    <property type="entry name" value="Flavodoxin/NO_synth"/>
</dbReference>
<comment type="cofactor">
    <cofactor evidence="2">
        <name>FAD</name>
        <dbReference type="ChEBI" id="CHEBI:57692"/>
    </cofactor>
</comment>
<organism evidence="9 10">
    <name type="scientific">Cylindrodendrum hubeiense</name>
    <dbReference type="NCBI Taxonomy" id="595255"/>
    <lineage>
        <taxon>Eukaryota</taxon>
        <taxon>Fungi</taxon>
        <taxon>Dikarya</taxon>
        <taxon>Ascomycota</taxon>
        <taxon>Pezizomycotina</taxon>
        <taxon>Sordariomycetes</taxon>
        <taxon>Hypocreomycetidae</taxon>
        <taxon>Hypocreales</taxon>
        <taxon>Nectriaceae</taxon>
        <taxon>Cylindrodendrum</taxon>
    </lineage>
</organism>
<evidence type="ECO:0000256" key="6">
    <source>
        <dbReference type="ARBA" id="ARBA00022857"/>
    </source>
</evidence>
<accession>A0A9P5HFQ1</accession>
<feature type="domain" description="Flavodoxin-like" evidence="8">
    <location>
        <begin position="86"/>
        <end position="231"/>
    </location>
</feature>
<dbReference type="Pfam" id="PF00667">
    <property type="entry name" value="FAD_binding_1"/>
    <property type="match status" value="1"/>
</dbReference>
<evidence type="ECO:0000313" key="10">
    <source>
        <dbReference type="Proteomes" id="UP000722485"/>
    </source>
</evidence>
<evidence type="ECO:0000313" key="9">
    <source>
        <dbReference type="EMBL" id="KAF7556153.1"/>
    </source>
</evidence>
<dbReference type="InterPro" id="IPR017938">
    <property type="entry name" value="Riboflavin_synthase-like_b-brl"/>
</dbReference>
<keyword evidence="7" id="KW-0560">Oxidoreductase</keyword>
<keyword evidence="3" id="KW-0285">Flavoprotein</keyword>
<comment type="cofactor">
    <cofactor evidence="1">
        <name>FMN</name>
        <dbReference type="ChEBI" id="CHEBI:58210"/>
    </cofactor>
</comment>